<dbReference type="PROSITE" id="PS51384">
    <property type="entry name" value="FAD_FR"/>
    <property type="match status" value="1"/>
</dbReference>
<dbReference type="FunFam" id="2.60.40.650:FF:000001">
    <property type="entry name" value="Nitrate reductase"/>
    <property type="match status" value="1"/>
</dbReference>
<evidence type="ECO:0000256" key="1">
    <source>
        <dbReference type="ARBA" id="ARBA00001971"/>
    </source>
</evidence>
<dbReference type="Gene3D" id="2.40.30.10">
    <property type="entry name" value="Translation factors"/>
    <property type="match status" value="1"/>
</dbReference>
<dbReference type="InterPro" id="IPR008335">
    <property type="entry name" value="Mopterin_OxRdtase_euk"/>
</dbReference>
<reference evidence="20" key="1">
    <citation type="submission" date="2021-08" db="EMBL/GenBank/DDBJ databases">
        <title>WGS assembly of Ceratopteris richardii.</title>
        <authorList>
            <person name="Marchant D.B."/>
            <person name="Chen G."/>
            <person name="Jenkins J."/>
            <person name="Shu S."/>
            <person name="Leebens-Mack J."/>
            <person name="Grimwood J."/>
            <person name="Schmutz J."/>
            <person name="Soltis P."/>
            <person name="Soltis D."/>
            <person name="Chen Z.-H."/>
        </authorList>
    </citation>
    <scope>NUCLEOTIDE SEQUENCE</scope>
    <source>
        <strain evidence="20">Whitten #5841</strain>
        <tissue evidence="20">Leaf</tissue>
    </source>
</reference>
<dbReference type="GO" id="GO:0050464">
    <property type="term" value="F:nitrate reductase (NADPH) activity"/>
    <property type="evidence" value="ECO:0007669"/>
    <property type="project" value="InterPro"/>
</dbReference>
<dbReference type="InterPro" id="IPR005066">
    <property type="entry name" value="MoCF_OxRdtse_dimer"/>
</dbReference>
<dbReference type="Gene3D" id="3.90.420.10">
    <property type="entry name" value="Oxidoreductase, molybdopterin-binding domain"/>
    <property type="match status" value="1"/>
</dbReference>
<dbReference type="GO" id="GO:0006790">
    <property type="term" value="P:sulfur compound metabolic process"/>
    <property type="evidence" value="ECO:0007669"/>
    <property type="project" value="TreeGrafter"/>
</dbReference>
<gene>
    <name evidence="20" type="ORF">KP509_21G026600</name>
</gene>
<evidence type="ECO:0000256" key="5">
    <source>
        <dbReference type="ARBA" id="ARBA00011738"/>
    </source>
</evidence>
<keyword evidence="7" id="KW-0349">Heme</keyword>
<dbReference type="SMART" id="SM01117">
    <property type="entry name" value="Cyt-b5"/>
    <property type="match status" value="1"/>
</dbReference>
<dbReference type="InterPro" id="IPR000572">
    <property type="entry name" value="OxRdtase_Mopterin-bd_dom"/>
</dbReference>
<keyword evidence="10" id="KW-0274">FAD</keyword>
<dbReference type="PRINTS" id="PR00371">
    <property type="entry name" value="FPNCR"/>
</dbReference>
<dbReference type="InterPro" id="IPR022407">
    <property type="entry name" value="OxRdtase_Mopterin_BS"/>
</dbReference>
<dbReference type="EMBL" id="CM035426">
    <property type="protein sequence ID" value="KAH7314904.1"/>
    <property type="molecule type" value="Genomic_DNA"/>
</dbReference>
<dbReference type="InterPro" id="IPR001709">
    <property type="entry name" value="Flavoprot_Pyr_Nucl_cyt_Rdtase"/>
</dbReference>
<dbReference type="GO" id="GO:0008482">
    <property type="term" value="F:sulfite oxidase activity"/>
    <property type="evidence" value="ECO:0007669"/>
    <property type="project" value="TreeGrafter"/>
</dbReference>
<dbReference type="GO" id="GO:0006809">
    <property type="term" value="P:nitric oxide biosynthetic process"/>
    <property type="evidence" value="ECO:0007669"/>
    <property type="project" value="InterPro"/>
</dbReference>
<organism evidence="20 21">
    <name type="scientific">Ceratopteris richardii</name>
    <name type="common">Triangle waterfern</name>
    <dbReference type="NCBI Taxonomy" id="49495"/>
    <lineage>
        <taxon>Eukaryota</taxon>
        <taxon>Viridiplantae</taxon>
        <taxon>Streptophyta</taxon>
        <taxon>Embryophyta</taxon>
        <taxon>Tracheophyta</taxon>
        <taxon>Polypodiopsida</taxon>
        <taxon>Polypodiidae</taxon>
        <taxon>Polypodiales</taxon>
        <taxon>Pteridineae</taxon>
        <taxon>Pteridaceae</taxon>
        <taxon>Parkerioideae</taxon>
        <taxon>Ceratopteris</taxon>
    </lineage>
</organism>
<evidence type="ECO:0000256" key="12">
    <source>
        <dbReference type="ARBA" id="ARBA00023004"/>
    </source>
</evidence>
<dbReference type="InterPro" id="IPR018506">
    <property type="entry name" value="Cyt_B5_heme-BS"/>
</dbReference>
<dbReference type="SUPFAM" id="SSF52343">
    <property type="entry name" value="Ferredoxin reductase-like, C-terminal NADP-linked domain"/>
    <property type="match status" value="1"/>
</dbReference>
<dbReference type="Gene3D" id="2.60.40.650">
    <property type="match status" value="1"/>
</dbReference>
<dbReference type="Pfam" id="PF00173">
    <property type="entry name" value="Cyt-b5"/>
    <property type="match status" value="1"/>
</dbReference>
<protein>
    <recommendedName>
        <fullName evidence="16">Nitrate reductase</fullName>
    </recommendedName>
</protein>
<dbReference type="SUPFAM" id="SSF55856">
    <property type="entry name" value="Cytochrome b5-like heme/steroid binding domain"/>
    <property type="match status" value="1"/>
</dbReference>
<dbReference type="InterPro" id="IPR012137">
    <property type="entry name" value="Nitr_rd_NADH"/>
</dbReference>
<evidence type="ECO:0000256" key="7">
    <source>
        <dbReference type="ARBA" id="ARBA00022617"/>
    </source>
</evidence>
<dbReference type="Pfam" id="PF03404">
    <property type="entry name" value="Mo-co_dimer"/>
    <property type="match status" value="1"/>
</dbReference>
<comment type="similarity">
    <text evidence="4 16">Belongs to the nitrate reductase family.</text>
</comment>
<keyword evidence="21" id="KW-1185">Reference proteome</keyword>
<proteinExistence type="inferred from homology"/>
<evidence type="ECO:0000256" key="11">
    <source>
        <dbReference type="ARBA" id="ARBA00023002"/>
    </source>
</evidence>
<dbReference type="PRINTS" id="PR00363">
    <property type="entry name" value="CYTOCHROMEB5"/>
</dbReference>
<evidence type="ECO:0000256" key="16">
    <source>
        <dbReference type="PIRNR" id="PIRNR000233"/>
    </source>
</evidence>
<evidence type="ECO:0000256" key="3">
    <source>
        <dbReference type="ARBA" id="ARBA00003838"/>
    </source>
</evidence>
<accession>A0A8T2SB41</accession>
<keyword evidence="12" id="KW-0408">Iron</keyword>
<evidence type="ECO:0000256" key="4">
    <source>
        <dbReference type="ARBA" id="ARBA00006253"/>
    </source>
</evidence>
<name>A0A8T2SB41_CERRI</name>
<dbReference type="SUPFAM" id="SSF63380">
    <property type="entry name" value="Riboflavin synthase domain-like"/>
    <property type="match status" value="1"/>
</dbReference>
<evidence type="ECO:0000256" key="8">
    <source>
        <dbReference type="ARBA" id="ARBA00022630"/>
    </source>
</evidence>
<dbReference type="InterPro" id="IPR036374">
    <property type="entry name" value="OxRdtase_Mopterin-bd_sf"/>
</dbReference>
<comment type="cofactor">
    <cofactor evidence="2">
        <name>FAD</name>
        <dbReference type="ChEBI" id="CHEBI:57692"/>
    </cofactor>
</comment>
<dbReference type="PANTHER" id="PTHR19372:SF7">
    <property type="entry name" value="SULFITE OXIDASE, MITOCHONDRIAL"/>
    <property type="match status" value="1"/>
</dbReference>
<dbReference type="InterPro" id="IPR001199">
    <property type="entry name" value="Cyt_B5-like_heme/steroid-bd"/>
</dbReference>
<dbReference type="SUPFAM" id="SSF81296">
    <property type="entry name" value="E set domains"/>
    <property type="match status" value="1"/>
</dbReference>
<dbReference type="InterPro" id="IPR001433">
    <property type="entry name" value="OxRdtase_FAD/NAD-bd"/>
</dbReference>
<dbReference type="Gene3D" id="3.40.50.80">
    <property type="entry name" value="Nucleotide-binding domain of ferredoxin-NADP reductase (FNR) module"/>
    <property type="match status" value="1"/>
</dbReference>
<dbReference type="SUPFAM" id="SSF56524">
    <property type="entry name" value="Oxidoreductase molybdopterin-binding domain"/>
    <property type="match status" value="1"/>
</dbReference>
<keyword evidence="6 17" id="KW-0500">Molybdenum</keyword>
<dbReference type="PROSITE" id="PS00559">
    <property type="entry name" value="MOLYBDOPTERIN_EUK"/>
    <property type="match status" value="1"/>
</dbReference>
<dbReference type="PRINTS" id="PR00407">
    <property type="entry name" value="EUMOPTERIN"/>
</dbReference>
<dbReference type="Proteomes" id="UP000825935">
    <property type="component" value="Chromosome 21"/>
</dbReference>
<dbReference type="GO" id="GO:0043546">
    <property type="term" value="F:molybdopterin cofactor binding"/>
    <property type="evidence" value="ECO:0007669"/>
    <property type="project" value="InterPro"/>
</dbReference>
<keyword evidence="8" id="KW-0285">Flavoprotein</keyword>
<sequence length="904" mass="101379">MSTGIVKMHSSVLFPGLEKASSVSHDFPSIISNGQRYLHQEQSFGTIHSDSDDEDEEEGDYGITYPEDHVVVYGVDPKDEGTADNWVKRHPELVRLTGRHPFNCEAPLSRLIGHGFLTPTSLHYVRNHGHVPKAMPDPLNSWTVEVSGMVQHPRLFTVHEIMNEFKPREIPVTLVCAGNRRKEQNMVRKTIGFNWGAAGVSTSMWKGARLVDLLRRCGVYSKKKGALYVCFEGEELLPGGGGSRYGTSISIDVARDESCDVLVAYLQNGKPLEPDHGFPIRMIIPGYIGGRMVKWLRLIRVTSKESDNYYHYHDNRVLPSHVDAETAKSEGWWYKPDYIINELNINSAITNPAHGEVLPINVQALQAPYTVKGYAYSGGGRKVTRVEVSLNRGESWLLCNIFHHEKPTKYGKYWCWCFWEVDINVMEMLQAKELSVRAWDNSMNSQPQNLTWNVTGMMNNCWFTVRINPCKPKGGGIGLAFEHPTQPGNLSGGWMVTGSSSETEEKRKQTSTLSKSFSSPILNRSVRQITIAELKRHNTRESPWIVVHNSVYDCTNFLKDHPGGSDSILINAGTDCTEEFDAIHSLKAKAMLEDFKIGELASFGSISSAESTPENSMHGGSKAFMALNSLFPISEVAPTVKAIALNPKKKIPCKLISKHKLSHDVRLFRFALPSEDHILGLPVGKHIFVSATIDGKLCMRAYTPTSSDEEVGYFELLIKVYFKDVHPKFPLGGTMSQYLDSLEIGDAIDVKGPIGHIQYVGNGDYTVEGKPGFMKKCAMLAGGTGITPMYQLIRAILKNPNDTTEVYLVFANRTEEDIMLRDELDRWASEHDNFKVWYVIERAINPDTWSYSTGFINEEIVRDHLPSGSEDVSAFMCGPPPMIKFACYPNLEKHGYDKTRCFEF</sequence>
<keyword evidence="15" id="KW-1015">Disulfide bond</keyword>
<keyword evidence="14 16" id="KW-0534">Nitrate assimilation</keyword>
<dbReference type="OrthoDB" id="432685at2759"/>
<evidence type="ECO:0000313" key="21">
    <source>
        <dbReference type="Proteomes" id="UP000825935"/>
    </source>
</evidence>
<dbReference type="FunFam" id="3.90.420.10:FF:000003">
    <property type="entry name" value="Nitrate reductase"/>
    <property type="match status" value="1"/>
</dbReference>
<evidence type="ECO:0000313" key="20">
    <source>
        <dbReference type="EMBL" id="KAH7314904.1"/>
    </source>
</evidence>
<dbReference type="FunFam" id="3.40.50.80:FF:000025">
    <property type="entry name" value="Nitrate reductase [NADH]"/>
    <property type="match status" value="1"/>
</dbReference>
<evidence type="ECO:0000256" key="17">
    <source>
        <dbReference type="PIRSR" id="PIRSR000233-1"/>
    </source>
</evidence>
<dbReference type="PIRSF" id="PIRSF000233">
    <property type="entry name" value="Nitr_rd_NADH"/>
    <property type="match status" value="1"/>
</dbReference>
<evidence type="ECO:0000256" key="13">
    <source>
        <dbReference type="ARBA" id="ARBA00023027"/>
    </source>
</evidence>
<dbReference type="FunFam" id="3.10.120.10:FF:000007">
    <property type="entry name" value="Sulfite oxidase, mitochondrial"/>
    <property type="match status" value="1"/>
</dbReference>
<dbReference type="GO" id="GO:0030151">
    <property type="term" value="F:molybdenum ion binding"/>
    <property type="evidence" value="ECO:0007669"/>
    <property type="project" value="InterPro"/>
</dbReference>
<dbReference type="PRINTS" id="PR00406">
    <property type="entry name" value="CYTB5RDTASE"/>
</dbReference>
<dbReference type="FunFam" id="2.40.30.10:FF:000021">
    <property type="entry name" value="NADH-cytochrome b5 reductase"/>
    <property type="match status" value="1"/>
</dbReference>
<comment type="cofactor">
    <cofactor evidence="1">
        <name>heme</name>
        <dbReference type="ChEBI" id="CHEBI:30413"/>
    </cofactor>
</comment>
<dbReference type="InterPro" id="IPR036400">
    <property type="entry name" value="Cyt_B5-like_heme/steroid_sf"/>
</dbReference>
<dbReference type="CDD" id="cd02112">
    <property type="entry name" value="eukary_NR_Moco"/>
    <property type="match status" value="1"/>
</dbReference>
<comment type="function">
    <text evidence="3 16">Nitrate reductase is a key enzyme involved in the first step of nitrate assimilation in plants, fungi and bacteria.</text>
</comment>
<keyword evidence="13" id="KW-0520">NAD</keyword>
<evidence type="ECO:0000256" key="6">
    <source>
        <dbReference type="ARBA" id="ARBA00022505"/>
    </source>
</evidence>
<dbReference type="CDD" id="cd06183">
    <property type="entry name" value="cyt_b5_reduct_like"/>
    <property type="match status" value="1"/>
</dbReference>
<dbReference type="PROSITE" id="PS00191">
    <property type="entry name" value="CYTOCHROME_B5_1"/>
    <property type="match status" value="1"/>
</dbReference>
<dbReference type="Gene3D" id="3.10.120.10">
    <property type="entry name" value="Cytochrome b5-like heme/steroid binding domain"/>
    <property type="match status" value="1"/>
</dbReference>
<dbReference type="PANTHER" id="PTHR19372">
    <property type="entry name" value="SULFITE REDUCTASE"/>
    <property type="match status" value="1"/>
</dbReference>
<dbReference type="OMA" id="MNNCWYT"/>
<keyword evidence="11" id="KW-0560">Oxidoreductase</keyword>
<dbReference type="GO" id="GO:0009416">
    <property type="term" value="P:response to light stimulus"/>
    <property type="evidence" value="ECO:0007669"/>
    <property type="project" value="UniProtKB-ARBA"/>
</dbReference>
<evidence type="ECO:0000259" key="18">
    <source>
        <dbReference type="PROSITE" id="PS50255"/>
    </source>
</evidence>
<feature type="binding site" evidence="17">
    <location>
        <position position="176"/>
    </location>
    <ligand>
        <name>Mo-molybdopterin</name>
        <dbReference type="ChEBI" id="CHEBI:71302"/>
    </ligand>
    <ligandPart>
        <name>Mo</name>
        <dbReference type="ChEBI" id="CHEBI:28685"/>
    </ligandPart>
</feature>
<evidence type="ECO:0000256" key="14">
    <source>
        <dbReference type="ARBA" id="ARBA00023063"/>
    </source>
</evidence>
<evidence type="ECO:0000256" key="15">
    <source>
        <dbReference type="ARBA" id="ARBA00023157"/>
    </source>
</evidence>
<dbReference type="Pfam" id="PF00175">
    <property type="entry name" value="NAD_binding_1"/>
    <property type="match status" value="1"/>
</dbReference>
<comment type="cofactor">
    <cofactor evidence="17">
        <name>Mo-molybdopterin</name>
        <dbReference type="ChEBI" id="CHEBI:71302"/>
    </cofactor>
    <text evidence="17">Binds 1 Mo-molybdopterin (Mo-MPT) cofactor per subunit.</text>
</comment>
<dbReference type="InterPro" id="IPR017938">
    <property type="entry name" value="Riboflavin_synthase-like_b-brl"/>
</dbReference>
<dbReference type="GO" id="GO:0020037">
    <property type="term" value="F:heme binding"/>
    <property type="evidence" value="ECO:0007669"/>
    <property type="project" value="InterPro"/>
</dbReference>
<evidence type="ECO:0000256" key="10">
    <source>
        <dbReference type="ARBA" id="ARBA00022827"/>
    </source>
</evidence>
<dbReference type="GO" id="GO:0042128">
    <property type="term" value="P:nitrate assimilation"/>
    <property type="evidence" value="ECO:0007669"/>
    <property type="project" value="UniProtKB-KW"/>
</dbReference>
<dbReference type="AlphaFoldDB" id="A0A8T2SB41"/>
<feature type="domain" description="FAD-binding FR-type" evidence="19">
    <location>
        <begin position="648"/>
        <end position="760"/>
    </location>
</feature>
<dbReference type="Pfam" id="PF00174">
    <property type="entry name" value="Oxidored_molyb"/>
    <property type="match status" value="1"/>
</dbReference>
<dbReference type="InterPro" id="IPR008333">
    <property type="entry name" value="Cbr1-like_FAD-bd_dom"/>
</dbReference>
<comment type="caution">
    <text evidence="20">The sequence shown here is derived from an EMBL/GenBank/DDBJ whole genome shotgun (WGS) entry which is preliminary data.</text>
</comment>
<comment type="subunit">
    <text evidence="5">Homodimer.</text>
</comment>
<dbReference type="InterPro" id="IPR039261">
    <property type="entry name" value="FNR_nucleotide-bd"/>
</dbReference>
<dbReference type="InterPro" id="IPR017927">
    <property type="entry name" value="FAD-bd_FR_type"/>
</dbReference>
<dbReference type="InterPro" id="IPR014756">
    <property type="entry name" value="Ig_E-set"/>
</dbReference>
<evidence type="ECO:0000256" key="2">
    <source>
        <dbReference type="ARBA" id="ARBA00001974"/>
    </source>
</evidence>
<dbReference type="Pfam" id="PF00970">
    <property type="entry name" value="FAD_binding_6"/>
    <property type="match status" value="1"/>
</dbReference>
<keyword evidence="9 17" id="KW-0479">Metal-binding</keyword>
<feature type="domain" description="Cytochrome b5 heme-binding" evidence="18">
    <location>
        <begin position="526"/>
        <end position="601"/>
    </location>
</feature>
<evidence type="ECO:0000259" key="19">
    <source>
        <dbReference type="PROSITE" id="PS51384"/>
    </source>
</evidence>
<dbReference type="PROSITE" id="PS50255">
    <property type="entry name" value="CYTOCHROME_B5_2"/>
    <property type="match status" value="1"/>
</dbReference>
<evidence type="ECO:0000256" key="9">
    <source>
        <dbReference type="ARBA" id="ARBA00022723"/>
    </source>
</evidence>